<comment type="caution">
    <text evidence="12">The sequence shown here is derived from an EMBL/GenBank/DDBJ whole genome shotgun (WGS) entry which is preliminary data.</text>
</comment>
<keyword evidence="3 7" id="KW-0347">Helicase</keyword>
<proteinExistence type="inferred from homology"/>
<evidence type="ECO:0000256" key="1">
    <source>
        <dbReference type="ARBA" id="ARBA00022741"/>
    </source>
</evidence>
<organism evidence="12 13">
    <name type="scientific">Malaciobacter marinus</name>
    <dbReference type="NCBI Taxonomy" id="505249"/>
    <lineage>
        <taxon>Bacteria</taxon>
        <taxon>Pseudomonadati</taxon>
        <taxon>Campylobacterota</taxon>
        <taxon>Epsilonproteobacteria</taxon>
        <taxon>Campylobacterales</taxon>
        <taxon>Arcobacteraceae</taxon>
        <taxon>Malaciobacter</taxon>
    </lineage>
</organism>
<dbReference type="InterPro" id="IPR014014">
    <property type="entry name" value="RNA_helicase_DEAD_Q_motif"/>
</dbReference>
<dbReference type="RefSeq" id="WP_099334616.1">
    <property type="nucleotide sequence ID" value="NZ_PTIW01000010.1"/>
</dbReference>
<dbReference type="GO" id="GO:0005524">
    <property type="term" value="F:ATP binding"/>
    <property type="evidence" value="ECO:0007669"/>
    <property type="project" value="UniProtKB-KW"/>
</dbReference>
<dbReference type="Gene3D" id="3.40.50.300">
    <property type="entry name" value="P-loop containing nucleotide triphosphate hydrolases"/>
    <property type="match status" value="2"/>
</dbReference>
<dbReference type="PANTHER" id="PTHR47959">
    <property type="entry name" value="ATP-DEPENDENT RNA HELICASE RHLE-RELATED"/>
    <property type="match status" value="1"/>
</dbReference>
<evidence type="ECO:0000259" key="10">
    <source>
        <dbReference type="PROSITE" id="PS51194"/>
    </source>
</evidence>
<feature type="domain" description="DEAD-box RNA helicase Q" evidence="11">
    <location>
        <begin position="1"/>
        <end position="29"/>
    </location>
</feature>
<keyword evidence="4 7" id="KW-0067">ATP-binding</keyword>
<dbReference type="InterPro" id="IPR000629">
    <property type="entry name" value="RNA-helicase_DEAD-box_CS"/>
</dbReference>
<comment type="similarity">
    <text evidence="5 7">Belongs to the DEAD box helicase family.</text>
</comment>
<dbReference type="InterPro" id="IPR014001">
    <property type="entry name" value="Helicase_ATP-bd"/>
</dbReference>
<dbReference type="EMBL" id="PTIW01000010">
    <property type="protein sequence ID" value="PPK61386.1"/>
    <property type="molecule type" value="Genomic_DNA"/>
</dbReference>
<evidence type="ECO:0000256" key="2">
    <source>
        <dbReference type="ARBA" id="ARBA00022801"/>
    </source>
</evidence>
<dbReference type="PROSITE" id="PS51194">
    <property type="entry name" value="HELICASE_CTER"/>
    <property type="match status" value="1"/>
</dbReference>
<dbReference type="CDD" id="cd18787">
    <property type="entry name" value="SF2_C_DEAD"/>
    <property type="match status" value="1"/>
</dbReference>
<dbReference type="GO" id="GO:0003676">
    <property type="term" value="F:nucleic acid binding"/>
    <property type="evidence" value="ECO:0007669"/>
    <property type="project" value="InterPro"/>
</dbReference>
<dbReference type="SUPFAM" id="SSF52540">
    <property type="entry name" value="P-loop containing nucleoside triphosphate hydrolases"/>
    <property type="match status" value="1"/>
</dbReference>
<dbReference type="SMART" id="SM00490">
    <property type="entry name" value="HELICc"/>
    <property type="match status" value="1"/>
</dbReference>
<sequence>MTFQEFNFKTNLQKSIDDAGFKEPSPIQKDAIPVILEGKDIVGQAHTGTGKTAAFGLPILNMMKCNKEVEAVVIVPTRELAMQVSDELFKFGKYLDINTATVYGGQSYSRQLKHISNASILVATPGRFLDLLRDKKINIKPNYVILDEADEMLDMGFLDDIKEIFTYMPKQRQTLMFSATMPNAIKQLAKTILKEPEFVTVTTSEITNSKIKQAFYVVDEYERDDALIRLYDYKNPDKSIIFCRTKKEVDRLSTFLVSQGFGAKGLHGDMEQRQREEAINAFKKGRLDVLIATDVAARGLDVNDVTHVFNYHLPFDSESYVHRIGRTGRAGKEGVAVSIVTPHEFRMLQKIQKSTGGRLEAKTIPNIKSVKDKKTNSLVEKIKAHEVDDSALLIIENLKEEYDISTIAFKLASMLTSATSVKGSNTIGKSHKDIEKLIESAVRNSSRNNDKRGGQRRRGPRSGGFKNNRNKSSSSSSSSSSNRRRRS</sequence>
<evidence type="ECO:0000259" key="11">
    <source>
        <dbReference type="PROSITE" id="PS51195"/>
    </source>
</evidence>
<gene>
    <name evidence="12" type="ORF">B0F89_11031</name>
</gene>
<dbReference type="PROSITE" id="PS51195">
    <property type="entry name" value="Q_MOTIF"/>
    <property type="match status" value="1"/>
</dbReference>
<accession>A0AB36ZZ10</accession>
<evidence type="ECO:0000256" key="5">
    <source>
        <dbReference type="ARBA" id="ARBA00038437"/>
    </source>
</evidence>
<dbReference type="SMART" id="SM00487">
    <property type="entry name" value="DEXDc"/>
    <property type="match status" value="1"/>
</dbReference>
<dbReference type="PANTHER" id="PTHR47959:SF1">
    <property type="entry name" value="ATP-DEPENDENT RNA HELICASE DBPA"/>
    <property type="match status" value="1"/>
</dbReference>
<dbReference type="AlphaFoldDB" id="A0AB36ZZ10"/>
<evidence type="ECO:0000256" key="6">
    <source>
        <dbReference type="PROSITE-ProRule" id="PRU00552"/>
    </source>
</evidence>
<evidence type="ECO:0000256" key="3">
    <source>
        <dbReference type="ARBA" id="ARBA00022806"/>
    </source>
</evidence>
<dbReference type="GO" id="GO:0005829">
    <property type="term" value="C:cytosol"/>
    <property type="evidence" value="ECO:0007669"/>
    <property type="project" value="TreeGrafter"/>
</dbReference>
<feature type="domain" description="Helicase ATP-binding" evidence="9">
    <location>
        <begin position="32"/>
        <end position="199"/>
    </location>
</feature>
<dbReference type="PROSITE" id="PS51192">
    <property type="entry name" value="HELICASE_ATP_BIND_1"/>
    <property type="match status" value="1"/>
</dbReference>
<dbReference type="InterPro" id="IPR044742">
    <property type="entry name" value="DEAD/DEAH_RhlB"/>
</dbReference>
<keyword evidence="1 7" id="KW-0547">Nucleotide-binding</keyword>
<dbReference type="InterPro" id="IPR001650">
    <property type="entry name" value="Helicase_C-like"/>
</dbReference>
<dbReference type="CDD" id="cd00268">
    <property type="entry name" value="DEADc"/>
    <property type="match status" value="1"/>
</dbReference>
<dbReference type="Proteomes" id="UP000239861">
    <property type="component" value="Unassembled WGS sequence"/>
</dbReference>
<reference evidence="12 13" key="1">
    <citation type="submission" date="2018-02" db="EMBL/GenBank/DDBJ databases">
        <title>Subsurface microbial communities from deep shales in Ohio and West Virginia, USA.</title>
        <authorList>
            <person name="Wrighton K."/>
        </authorList>
    </citation>
    <scope>NUCLEOTIDE SEQUENCE [LARGE SCALE GENOMIC DNA]</scope>
    <source>
        <strain evidence="12 13">MARC-MIP3H16</strain>
    </source>
</reference>
<evidence type="ECO:0000256" key="8">
    <source>
        <dbReference type="SAM" id="MobiDB-lite"/>
    </source>
</evidence>
<feature type="domain" description="Helicase C-terminal" evidence="10">
    <location>
        <begin position="210"/>
        <end position="371"/>
    </location>
</feature>
<dbReference type="GO" id="GO:0003724">
    <property type="term" value="F:RNA helicase activity"/>
    <property type="evidence" value="ECO:0007669"/>
    <property type="project" value="InterPro"/>
</dbReference>
<keyword evidence="2 7" id="KW-0378">Hydrolase</keyword>
<dbReference type="Pfam" id="PF00271">
    <property type="entry name" value="Helicase_C"/>
    <property type="match status" value="1"/>
</dbReference>
<dbReference type="Pfam" id="PF00270">
    <property type="entry name" value="DEAD"/>
    <property type="match status" value="1"/>
</dbReference>
<dbReference type="GO" id="GO:0016787">
    <property type="term" value="F:hydrolase activity"/>
    <property type="evidence" value="ECO:0007669"/>
    <property type="project" value="UniProtKB-KW"/>
</dbReference>
<evidence type="ECO:0000256" key="7">
    <source>
        <dbReference type="RuleBase" id="RU000492"/>
    </source>
</evidence>
<name>A0AB36ZZ10_9BACT</name>
<evidence type="ECO:0000256" key="4">
    <source>
        <dbReference type="ARBA" id="ARBA00022840"/>
    </source>
</evidence>
<evidence type="ECO:0000259" key="9">
    <source>
        <dbReference type="PROSITE" id="PS51192"/>
    </source>
</evidence>
<feature type="short sequence motif" description="Q motif" evidence="6">
    <location>
        <begin position="1"/>
        <end position="29"/>
    </location>
</feature>
<evidence type="ECO:0000313" key="12">
    <source>
        <dbReference type="EMBL" id="PPK61386.1"/>
    </source>
</evidence>
<feature type="compositionally biased region" description="Low complexity" evidence="8">
    <location>
        <begin position="463"/>
        <end position="481"/>
    </location>
</feature>
<feature type="region of interest" description="Disordered" evidence="8">
    <location>
        <begin position="441"/>
        <end position="487"/>
    </location>
</feature>
<dbReference type="InterPro" id="IPR050079">
    <property type="entry name" value="DEAD_box_RNA_helicase"/>
</dbReference>
<evidence type="ECO:0000313" key="13">
    <source>
        <dbReference type="Proteomes" id="UP000239861"/>
    </source>
</evidence>
<dbReference type="InterPro" id="IPR027417">
    <property type="entry name" value="P-loop_NTPase"/>
</dbReference>
<dbReference type="PROSITE" id="PS00039">
    <property type="entry name" value="DEAD_ATP_HELICASE"/>
    <property type="match status" value="1"/>
</dbReference>
<dbReference type="InterPro" id="IPR011545">
    <property type="entry name" value="DEAD/DEAH_box_helicase_dom"/>
</dbReference>
<protein>
    <submittedName>
        <fullName evidence="12">ATP-dependent RNA helicase DeaD</fullName>
    </submittedName>
</protein>